<dbReference type="RefSeq" id="WP_126626251.1">
    <property type="nucleotide sequence ID" value="NZ_BIFT01000001.1"/>
</dbReference>
<accession>A0A402B2X7</accession>
<evidence type="ECO:0000256" key="2">
    <source>
        <dbReference type="SAM" id="Phobius"/>
    </source>
</evidence>
<keyword evidence="2" id="KW-1133">Transmembrane helix</keyword>
<protein>
    <recommendedName>
        <fullName evidence="5">3-keto-disaccharide hydrolase domain-containing protein</fullName>
    </recommendedName>
</protein>
<feature type="compositionally biased region" description="Polar residues" evidence="1">
    <location>
        <begin position="91"/>
        <end position="144"/>
    </location>
</feature>
<feature type="region of interest" description="Disordered" evidence="1">
    <location>
        <begin position="1"/>
        <end position="199"/>
    </location>
</feature>
<gene>
    <name evidence="3" type="ORF">KDA_11830</name>
</gene>
<dbReference type="OrthoDB" id="9814968at2"/>
<evidence type="ECO:0000313" key="3">
    <source>
        <dbReference type="EMBL" id="GCE25699.1"/>
    </source>
</evidence>
<evidence type="ECO:0000313" key="4">
    <source>
        <dbReference type="Proteomes" id="UP000287171"/>
    </source>
</evidence>
<evidence type="ECO:0008006" key="5">
    <source>
        <dbReference type="Google" id="ProtNLM"/>
    </source>
</evidence>
<feature type="compositionally biased region" description="Low complexity" evidence="1">
    <location>
        <begin position="68"/>
        <end position="80"/>
    </location>
</feature>
<comment type="caution">
    <text evidence="3">The sequence shown here is derived from an EMBL/GenBank/DDBJ whole genome shotgun (WGS) entry which is preliminary data.</text>
</comment>
<feature type="compositionally biased region" description="Polar residues" evidence="1">
    <location>
        <begin position="163"/>
        <end position="172"/>
    </location>
</feature>
<keyword evidence="4" id="KW-1185">Reference proteome</keyword>
<keyword evidence="2" id="KW-0812">Transmembrane</keyword>
<dbReference type="Gene3D" id="2.60.120.560">
    <property type="entry name" value="Exo-inulinase, domain 1"/>
    <property type="match status" value="1"/>
</dbReference>
<name>A0A402B2X7_9CHLR</name>
<proteinExistence type="predicted"/>
<dbReference type="EMBL" id="BIFT01000001">
    <property type="protein sequence ID" value="GCE25699.1"/>
    <property type="molecule type" value="Genomic_DNA"/>
</dbReference>
<feature type="compositionally biased region" description="Polar residues" evidence="1">
    <location>
        <begin position="1"/>
        <end position="12"/>
    </location>
</feature>
<sequence length="588" mass="62452">MNNQQGPFNSPFSPKMGNRSGDAGKTENTRTTGPNARLGRKTNLRGVGKGNLADQHTEPPMTNPDYNGQQAFPSAQQPPAGGNGPQAFLPPQQSWGGSTASQSDQAAQKPWNETATQAFQSGTNFKSPANTNTSFGQTDQTPRTPTGKLGPNSSLLGNPMFPKSNNGQSVAGTHNLGDAYGMAPDPNAQPTNSGMYKNPTGALGNSGMYKNPTGALGNSGMYKNPTGALGNSGMYTNQTGTLSNGNTGALMHPAGEYSGDTGMLKLNQAVKVVRIPVAGKPGEFKTGILPVISQNPTGALPPPPPIDTSFQGKVKNNSKKLTIVTLIILVIFSSGIYLFTHTGGNPQVTGTPPGKNTSASQAKINATATANVQATATFNNSKIMDDALSSNIHNWLVTAKGSDFENKGIRAFFQNNAYHISSKKTKDFPYFASSVQRNVIPPAKYSLSVDIQQVKGDENNAYNFYGLLFSYTEVGNHPVTYAFRIVNNKDDRRYDFNSLDGRRPGSGWLDDPMWEHKTGKEFHGGKQAVNNLKVQVDGHKFTFFVNGVKLGTKEDTKYGSGGVGMGVNGLTGADGSEVVFTNFLLTSN</sequence>
<keyword evidence="2" id="KW-0472">Membrane</keyword>
<reference evidence="4" key="1">
    <citation type="submission" date="2018-12" db="EMBL/GenBank/DDBJ databases">
        <title>Tengunoibacter tsumagoiensis gen. nov., sp. nov., Dictyobacter kobayashii sp. nov., D. alpinus sp. nov., and D. joshuensis sp. nov. and description of Dictyobacteraceae fam. nov. within the order Ktedonobacterales isolated from Tengu-no-mugimeshi.</title>
        <authorList>
            <person name="Wang C.M."/>
            <person name="Zheng Y."/>
            <person name="Sakai Y."/>
            <person name="Toyoda A."/>
            <person name="Minakuchi Y."/>
            <person name="Abe K."/>
            <person name="Yokota A."/>
            <person name="Yabe S."/>
        </authorList>
    </citation>
    <scope>NUCLEOTIDE SEQUENCE [LARGE SCALE GENOMIC DNA]</scope>
    <source>
        <strain evidence="4">Uno16</strain>
    </source>
</reference>
<dbReference type="Proteomes" id="UP000287171">
    <property type="component" value="Unassembled WGS sequence"/>
</dbReference>
<organism evidence="3 4">
    <name type="scientific">Dictyobacter alpinus</name>
    <dbReference type="NCBI Taxonomy" id="2014873"/>
    <lineage>
        <taxon>Bacteria</taxon>
        <taxon>Bacillati</taxon>
        <taxon>Chloroflexota</taxon>
        <taxon>Ktedonobacteria</taxon>
        <taxon>Ktedonobacterales</taxon>
        <taxon>Dictyobacteraceae</taxon>
        <taxon>Dictyobacter</taxon>
    </lineage>
</organism>
<feature type="transmembrane region" description="Helical" evidence="2">
    <location>
        <begin position="321"/>
        <end position="339"/>
    </location>
</feature>
<evidence type="ECO:0000256" key="1">
    <source>
        <dbReference type="SAM" id="MobiDB-lite"/>
    </source>
</evidence>
<dbReference type="AlphaFoldDB" id="A0A402B2X7"/>